<dbReference type="OMA" id="QKSTQPC"/>
<keyword evidence="5" id="KW-0206">Cytoskeleton</keyword>
<reference evidence="8 9" key="1">
    <citation type="submission" date="2016-06" db="EMBL/GenBank/DDBJ databases">
        <title>Genome of Rhinopithecus bieti.</title>
        <authorList>
            <person name="Wu"/>
            <person name="C.-I. and Zhang"/>
            <person name="Y."/>
        </authorList>
    </citation>
    <scope>NUCLEOTIDE SEQUENCE</scope>
</reference>
<feature type="compositionally biased region" description="Basic and acidic residues" evidence="6">
    <location>
        <begin position="178"/>
        <end position="188"/>
    </location>
</feature>
<feature type="compositionally biased region" description="Polar residues" evidence="6">
    <location>
        <begin position="106"/>
        <end position="121"/>
    </location>
</feature>
<dbReference type="AlphaFoldDB" id="A0A2K6MFM8"/>
<dbReference type="Ensembl" id="ENSRBIT00000058573.1">
    <property type="protein sequence ID" value="ENSRBIP00000034584.1"/>
    <property type="gene ID" value="ENSRBIG00000040979.1"/>
</dbReference>
<dbReference type="GO" id="GO:0005829">
    <property type="term" value="C:cytosol"/>
    <property type="evidence" value="ECO:0007669"/>
    <property type="project" value="Ensembl"/>
</dbReference>
<evidence type="ECO:0000313" key="9">
    <source>
        <dbReference type="Proteomes" id="UP000233180"/>
    </source>
</evidence>
<feature type="region of interest" description="Disordered" evidence="6">
    <location>
        <begin position="178"/>
        <end position="214"/>
    </location>
</feature>
<feature type="region of interest" description="Disordered" evidence="6">
    <location>
        <begin position="25"/>
        <end position="56"/>
    </location>
</feature>
<feature type="compositionally biased region" description="Polar residues" evidence="6">
    <location>
        <begin position="30"/>
        <end position="45"/>
    </location>
</feature>
<comment type="similarity">
    <text evidence="2">Belongs to the CKAP2 family.</text>
</comment>
<name>A0A2K6MFM8_RHIBE</name>
<sequence>MVGPGPTAAAAVEERQRKLQEYLAAKGKLKSQNTKPYLKSKNNCLNPPPSKSIIKPKNDVTNHVVLPVKPKRSISIKLQPRPPNTTGSQKSKLEPRKLLGKRLTSEKSFQQREAGSSTTGELSRKPVGSLSIEQLKTTKQQLTNQGNAKCTDSVNNTHVENESLDNFLKETNKENLPHILTEPERKPDPNLCTTSKPKTNSSNQTKNSLVPKQALGKSSVNSAVLKDRVNKQFVGETQSRTFPVKSQQLSRGADLARPGVKPSRTVPSHFIQTLSKVQSSKKLVVKNIKDVKVNRGKYERPNETKLQSYPVTEQRMKHTKPRTYPNLLQGEYNNRHPDIKQDQKSTQPCCIPQTSCVLQKLKAISQRPNTTIGRFNSAIPSTPSIRPNGTSCNKRDSNGFQQKARTLKKAVPQNHFLNKTAPKKADVTTVNETRTNPNIKNKATAEDRRYFALILNFLIKEMNISFWKSIEKEEEEKKAQLELSSKINNTLTECLNLIEGGVPSNEILNILSSIPEAEKFAKFWICKAKLLASKGTFDVIGLYEEAIKNGATPIQELREVVLNILQDSNKTTEGITSDSLVTETNITSVEELAKKMESVKSCLSPKEREQVMATPQIAKAEQHNYPGIKLQIGPIPRINGMPEVQDMKLITPVRRSSRIERAVSRYPEMLQEHDLVVASLDELLEMEETKCFIFRRNEALPVTLGFQTPES</sequence>
<evidence type="ECO:0000313" key="8">
    <source>
        <dbReference type="Ensembl" id="ENSRBIP00000034584.1"/>
    </source>
</evidence>
<evidence type="ECO:0000256" key="1">
    <source>
        <dbReference type="ARBA" id="ARBA00004245"/>
    </source>
</evidence>
<dbReference type="GO" id="GO:0005929">
    <property type="term" value="C:cilium"/>
    <property type="evidence" value="ECO:0007669"/>
    <property type="project" value="Ensembl"/>
</dbReference>
<dbReference type="GO" id="GO:0072686">
    <property type="term" value="C:mitotic spindle"/>
    <property type="evidence" value="ECO:0007669"/>
    <property type="project" value="Ensembl"/>
</dbReference>
<dbReference type="STRING" id="61621.ENSRBIP00000034584"/>
<keyword evidence="3" id="KW-0963">Cytoplasm</keyword>
<dbReference type="PANTHER" id="PTHR47078">
    <property type="entry name" value="CYTOSKELETON-ASSOCIATED PROTEIN 2-LIKE"/>
    <property type="match status" value="1"/>
</dbReference>
<dbReference type="Proteomes" id="UP000233180">
    <property type="component" value="Unassembled WGS sequence"/>
</dbReference>
<accession>A0A2K6MFM8</accession>
<protein>
    <submittedName>
        <fullName evidence="8">Cytoskeleton associated protein 2 like</fullName>
    </submittedName>
</protein>
<keyword evidence="9" id="KW-1185">Reference proteome</keyword>
<feature type="domain" description="Cytoskeleton-associated protein 2 C-terminal" evidence="7">
    <location>
        <begin position="464"/>
        <end position="600"/>
    </location>
</feature>
<dbReference type="GO" id="GO:0005813">
    <property type="term" value="C:centrosome"/>
    <property type="evidence" value="ECO:0007669"/>
    <property type="project" value="Ensembl"/>
</dbReference>
<evidence type="ECO:0000256" key="5">
    <source>
        <dbReference type="ARBA" id="ARBA00023212"/>
    </source>
</evidence>
<feature type="compositionally biased region" description="Polar residues" evidence="6">
    <location>
        <begin position="191"/>
        <end position="214"/>
    </location>
</feature>
<evidence type="ECO:0000256" key="6">
    <source>
        <dbReference type="SAM" id="MobiDB-lite"/>
    </source>
</evidence>
<dbReference type="InterPro" id="IPR052855">
    <property type="entry name" value="CKAP2-like"/>
</dbReference>
<dbReference type="InterPro" id="IPR029197">
    <property type="entry name" value="CKAP2_C"/>
</dbReference>
<gene>
    <name evidence="8" type="primary">CKAP2L</name>
</gene>
<comment type="subcellular location">
    <subcellularLocation>
        <location evidence="1">Cytoplasm</location>
        <location evidence="1">Cytoskeleton</location>
    </subcellularLocation>
</comment>
<organism evidence="8 9">
    <name type="scientific">Rhinopithecus bieti</name>
    <name type="common">Black snub-nosed monkey</name>
    <name type="synonym">Pygathrix bieti</name>
    <dbReference type="NCBI Taxonomy" id="61621"/>
    <lineage>
        <taxon>Eukaryota</taxon>
        <taxon>Metazoa</taxon>
        <taxon>Chordata</taxon>
        <taxon>Craniata</taxon>
        <taxon>Vertebrata</taxon>
        <taxon>Euteleostomi</taxon>
        <taxon>Mammalia</taxon>
        <taxon>Eutheria</taxon>
        <taxon>Euarchontoglires</taxon>
        <taxon>Primates</taxon>
        <taxon>Haplorrhini</taxon>
        <taxon>Catarrhini</taxon>
        <taxon>Cercopithecidae</taxon>
        <taxon>Colobinae</taxon>
        <taxon>Rhinopithecus</taxon>
    </lineage>
</organism>
<evidence type="ECO:0000256" key="2">
    <source>
        <dbReference type="ARBA" id="ARBA00009468"/>
    </source>
</evidence>
<evidence type="ECO:0000256" key="4">
    <source>
        <dbReference type="ARBA" id="ARBA00022553"/>
    </source>
</evidence>
<keyword evidence="4" id="KW-0597">Phosphoprotein</keyword>
<feature type="domain" description="Cytoskeleton-associated protein 2 C-terminal" evidence="7">
    <location>
        <begin position="644"/>
        <end position="700"/>
    </location>
</feature>
<evidence type="ECO:0000259" key="7">
    <source>
        <dbReference type="Pfam" id="PF15297"/>
    </source>
</evidence>
<evidence type="ECO:0000256" key="3">
    <source>
        <dbReference type="ARBA" id="ARBA00022490"/>
    </source>
</evidence>
<proteinExistence type="inferred from homology"/>
<feature type="region of interest" description="Disordered" evidence="6">
    <location>
        <begin position="71"/>
        <end position="128"/>
    </location>
</feature>
<reference evidence="8" key="3">
    <citation type="submission" date="2025-09" db="UniProtKB">
        <authorList>
            <consortium name="Ensembl"/>
        </authorList>
    </citation>
    <scope>IDENTIFICATION</scope>
</reference>
<feature type="region of interest" description="Disordered" evidence="6">
    <location>
        <begin position="372"/>
        <end position="398"/>
    </location>
</feature>
<feature type="region of interest" description="Disordered" evidence="6">
    <location>
        <begin position="244"/>
        <end position="264"/>
    </location>
</feature>
<reference evidence="8" key="2">
    <citation type="submission" date="2025-08" db="UniProtKB">
        <authorList>
            <consortium name="Ensembl"/>
        </authorList>
    </citation>
    <scope>IDENTIFICATION</scope>
</reference>
<dbReference type="Pfam" id="PF15297">
    <property type="entry name" value="CKAP2_C"/>
    <property type="match status" value="2"/>
</dbReference>
<dbReference type="GeneTree" id="ENSGT00530000063691"/>
<dbReference type="PANTHER" id="PTHR47078:SF1">
    <property type="entry name" value="CYTOSKELETON-ASSOCIATED PROTEIN 2-LIKE"/>
    <property type="match status" value="1"/>
</dbReference>